<organism evidence="1 2">
    <name type="scientific">Pyropia yezoensis</name>
    <name type="common">Susabi-nori</name>
    <name type="synonym">Porphyra yezoensis</name>
    <dbReference type="NCBI Taxonomy" id="2788"/>
    <lineage>
        <taxon>Eukaryota</taxon>
        <taxon>Rhodophyta</taxon>
        <taxon>Bangiophyceae</taxon>
        <taxon>Bangiales</taxon>
        <taxon>Bangiaceae</taxon>
        <taxon>Pyropia</taxon>
    </lineage>
</organism>
<dbReference type="Proteomes" id="UP000798662">
    <property type="component" value="Chromosome 2"/>
</dbReference>
<protein>
    <submittedName>
        <fullName evidence="1">Uncharacterized protein</fullName>
    </submittedName>
</protein>
<evidence type="ECO:0000313" key="2">
    <source>
        <dbReference type="Proteomes" id="UP000798662"/>
    </source>
</evidence>
<evidence type="ECO:0000313" key="1">
    <source>
        <dbReference type="EMBL" id="KAK1866428.1"/>
    </source>
</evidence>
<keyword evidence="2" id="KW-1185">Reference proteome</keyword>
<proteinExistence type="predicted"/>
<gene>
    <name evidence="1" type="ORF">I4F81_008948</name>
</gene>
<reference evidence="1" key="1">
    <citation type="submission" date="2019-11" db="EMBL/GenBank/DDBJ databases">
        <title>Nori genome reveals adaptations in red seaweeds to the harsh intertidal environment.</title>
        <authorList>
            <person name="Wang D."/>
            <person name="Mao Y."/>
        </authorList>
    </citation>
    <scope>NUCLEOTIDE SEQUENCE</scope>
    <source>
        <tissue evidence="1">Gametophyte</tissue>
    </source>
</reference>
<accession>A0ACC3C972</accession>
<name>A0ACC3C972_PYRYE</name>
<dbReference type="EMBL" id="CM020619">
    <property type="protein sequence ID" value="KAK1866428.1"/>
    <property type="molecule type" value="Genomic_DNA"/>
</dbReference>
<sequence length="189" mass="18410">MVGRAGDGSSASGAGGGSSAGGTTGGSASTTGAAGEGSETREEGGPAEEIAADGTGDGSRFVLRGADGTAGGDAGGGADAGSVADVAGGALTSPISPGLHNLYTEAVRASNDDLGLNPDDLGLNPDDCVSVLTLAQSPPFTFFKNCSFYTDMDLDTADPDQLSCQTDSFITAAFRAGPKVAPSVRRVRG</sequence>
<comment type="caution">
    <text evidence="1">The sequence shown here is derived from an EMBL/GenBank/DDBJ whole genome shotgun (WGS) entry which is preliminary data.</text>
</comment>